<proteinExistence type="predicted"/>
<gene>
    <name evidence="4" type="ORF">METZ01_LOCUS197629</name>
</gene>
<dbReference type="CDD" id="cd06558">
    <property type="entry name" value="crotonase-like"/>
    <property type="match status" value="1"/>
</dbReference>
<evidence type="ECO:0008006" key="5">
    <source>
        <dbReference type="Google" id="ProtNLM"/>
    </source>
</evidence>
<accession>A0A382E2S8</accession>
<sequence length="257" mass="27668">MLHIQDDARVRLLRIDRPEALNALDEVHYDALADALDEAADSMEVAVVVLTGTGRAFCAGTDLGEMERRKDPASGFVPGRHGFAGFMDRLSTFPKPVVVAINGLGVGIGTTLIGHADLVFMSTGARLQCPFTALGVVPEAASSYLFPRLMNRQDAAWVLMSSEWIDAAECHRMGLAWRLCAPDDLMGEALDHARRLAARPIASLVASKRLLTAPLADAIAEARRREDAVFADLLGGPANAEALRAFTEKRAPDFTGM</sequence>
<reference evidence="4" key="1">
    <citation type="submission" date="2018-05" db="EMBL/GenBank/DDBJ databases">
        <authorList>
            <person name="Lanie J.A."/>
            <person name="Ng W.-L."/>
            <person name="Kazmierczak K.M."/>
            <person name="Andrzejewski T.M."/>
            <person name="Davidsen T.M."/>
            <person name="Wayne K.J."/>
            <person name="Tettelin H."/>
            <person name="Glass J.I."/>
            <person name="Rusch D."/>
            <person name="Podicherti R."/>
            <person name="Tsui H.-C.T."/>
            <person name="Winkler M.E."/>
        </authorList>
    </citation>
    <scope>NUCLEOTIDE SEQUENCE</scope>
</reference>
<dbReference type="InterPro" id="IPR001753">
    <property type="entry name" value="Enoyl-CoA_hydra/iso"/>
</dbReference>
<comment type="subcellular location">
    <subcellularLocation>
        <location evidence="1">Peroxisome</location>
    </subcellularLocation>
</comment>
<dbReference type="EMBL" id="UINC01042315">
    <property type="protein sequence ID" value="SVB44775.1"/>
    <property type="molecule type" value="Genomic_DNA"/>
</dbReference>
<evidence type="ECO:0000256" key="1">
    <source>
        <dbReference type="ARBA" id="ARBA00004275"/>
    </source>
</evidence>
<evidence type="ECO:0000256" key="2">
    <source>
        <dbReference type="ARBA" id="ARBA00023140"/>
    </source>
</evidence>
<organism evidence="4">
    <name type="scientific">marine metagenome</name>
    <dbReference type="NCBI Taxonomy" id="408172"/>
    <lineage>
        <taxon>unclassified sequences</taxon>
        <taxon>metagenomes</taxon>
        <taxon>ecological metagenomes</taxon>
    </lineage>
</organism>
<dbReference type="SUPFAM" id="SSF52096">
    <property type="entry name" value="ClpP/crotonase"/>
    <property type="match status" value="1"/>
</dbReference>
<dbReference type="PANTHER" id="PTHR43684:SF1">
    <property type="entry name" value="ENOYL-COA DELTA ISOMERASE 2"/>
    <property type="match status" value="1"/>
</dbReference>
<dbReference type="GO" id="GO:0005777">
    <property type="term" value="C:peroxisome"/>
    <property type="evidence" value="ECO:0007669"/>
    <property type="project" value="UniProtKB-SubCell"/>
</dbReference>
<dbReference type="Pfam" id="PF00378">
    <property type="entry name" value="ECH_1"/>
    <property type="match status" value="1"/>
</dbReference>
<dbReference type="InterPro" id="IPR029045">
    <property type="entry name" value="ClpP/crotonase-like_dom_sf"/>
</dbReference>
<keyword evidence="2" id="KW-0576">Peroxisome</keyword>
<evidence type="ECO:0000256" key="3">
    <source>
        <dbReference type="ARBA" id="ARBA00023235"/>
    </source>
</evidence>
<keyword evidence="3" id="KW-0413">Isomerase</keyword>
<protein>
    <recommendedName>
        <fullName evidence="5">Crotonase</fullName>
    </recommendedName>
</protein>
<dbReference type="InterPro" id="IPR051053">
    <property type="entry name" value="ECH/Chromodomain_protein"/>
</dbReference>
<dbReference type="PANTHER" id="PTHR43684">
    <property type="match status" value="1"/>
</dbReference>
<name>A0A382E2S8_9ZZZZ</name>
<dbReference type="AlphaFoldDB" id="A0A382E2S8"/>
<dbReference type="GO" id="GO:0004165">
    <property type="term" value="F:delta(3)-delta(2)-enoyl-CoA isomerase activity"/>
    <property type="evidence" value="ECO:0007669"/>
    <property type="project" value="UniProtKB-ARBA"/>
</dbReference>
<dbReference type="Gene3D" id="3.90.226.10">
    <property type="entry name" value="2-enoyl-CoA Hydratase, Chain A, domain 1"/>
    <property type="match status" value="1"/>
</dbReference>
<evidence type="ECO:0000313" key="4">
    <source>
        <dbReference type="EMBL" id="SVB44775.1"/>
    </source>
</evidence>